<evidence type="ECO:0000313" key="2">
    <source>
        <dbReference type="EMBL" id="EMR4588020.1"/>
    </source>
</evidence>
<sequence length="75" mass="8803">MTPQEHENGLRAVARKCHTELKNYDKVTNEISTKTLLKHLPEFTKYLPSDKKLKYTPNMWLNHYVMTIDKEINGG</sequence>
<organism evidence="1">
    <name type="scientific">Providencia rettgeri</name>
    <dbReference type="NCBI Taxonomy" id="587"/>
    <lineage>
        <taxon>Bacteria</taxon>
        <taxon>Pseudomonadati</taxon>
        <taxon>Pseudomonadota</taxon>
        <taxon>Gammaproteobacteria</taxon>
        <taxon>Enterobacterales</taxon>
        <taxon>Morganellaceae</taxon>
        <taxon>Providencia</taxon>
    </lineage>
</organism>
<dbReference type="EMBL" id="ABEXCJ040000001">
    <property type="protein sequence ID" value="ELR5215833.1"/>
    <property type="molecule type" value="Genomic_DNA"/>
</dbReference>
<dbReference type="EMBL" id="ABEXCJ050000001">
    <property type="protein sequence ID" value="EMR4588020.1"/>
    <property type="molecule type" value="Genomic_DNA"/>
</dbReference>
<evidence type="ECO:0000313" key="1">
    <source>
        <dbReference type="EMBL" id="ELR5215833.1"/>
    </source>
</evidence>
<accession>A0AAD2VPB2</accession>
<protein>
    <submittedName>
        <fullName evidence="1">Uncharacterized protein</fullName>
    </submittedName>
</protein>
<dbReference type="AlphaFoldDB" id="A0AAD2VPB2"/>
<name>A0AAD2VPB2_PRORE</name>
<proteinExistence type="predicted"/>
<gene>
    <name evidence="2" type="ORF">M0K77_000270</name>
    <name evidence="1" type="ORF">M0K77_RS01350</name>
</gene>
<reference evidence="1" key="1">
    <citation type="submission" date="2023-10" db="EMBL/GenBank/DDBJ databases">
        <authorList>
            <consortium name="Clinical and Environmental Microbiology Branch: Whole genome sequencing antimicrobial resistance pathogens in the healthcare setting"/>
        </authorList>
    </citation>
    <scope>NUCLEOTIDE SEQUENCE</scope>
    <source>
        <strain evidence="1">2020QW-00022</strain>
    </source>
</reference>
<comment type="caution">
    <text evidence="1">The sequence shown here is derived from an EMBL/GenBank/DDBJ whole genome shotgun (WGS) entry which is preliminary data.</text>
</comment>